<dbReference type="EMBL" id="JAAAHY010000724">
    <property type="protein sequence ID" value="KAF9958489.1"/>
    <property type="molecule type" value="Genomic_DNA"/>
</dbReference>
<dbReference type="AlphaFoldDB" id="A0A9P6J1U5"/>
<dbReference type="InterPro" id="IPR026739">
    <property type="entry name" value="AP_beta"/>
</dbReference>
<evidence type="ECO:0000256" key="6">
    <source>
        <dbReference type="SAM" id="MobiDB-lite"/>
    </source>
</evidence>
<dbReference type="GO" id="GO:0006886">
    <property type="term" value="P:intracellular protein transport"/>
    <property type="evidence" value="ECO:0007669"/>
    <property type="project" value="InterPro"/>
</dbReference>
<gene>
    <name evidence="8" type="primary">AP4B1</name>
    <name evidence="8" type="ORF">BGZ70_009178</name>
</gene>
<evidence type="ECO:0000256" key="1">
    <source>
        <dbReference type="ARBA" id="ARBA00004308"/>
    </source>
</evidence>
<dbReference type="InterPro" id="IPR011989">
    <property type="entry name" value="ARM-like"/>
</dbReference>
<comment type="subcellular location">
    <subcellularLocation>
        <location evidence="1">Endomembrane system</location>
    </subcellularLocation>
</comment>
<dbReference type="SUPFAM" id="SSF48371">
    <property type="entry name" value="ARM repeat"/>
    <property type="match status" value="1"/>
</dbReference>
<keyword evidence="3" id="KW-0813">Transport</keyword>
<reference evidence="8" key="1">
    <citation type="journal article" date="2020" name="Fungal Divers.">
        <title>Resolving the Mortierellaceae phylogeny through synthesis of multi-gene phylogenetics and phylogenomics.</title>
        <authorList>
            <person name="Vandepol N."/>
            <person name="Liber J."/>
            <person name="Desiro A."/>
            <person name="Na H."/>
            <person name="Kennedy M."/>
            <person name="Barry K."/>
            <person name="Grigoriev I.V."/>
            <person name="Miller A.N."/>
            <person name="O'Donnell K."/>
            <person name="Stajich J.E."/>
            <person name="Bonito G."/>
        </authorList>
    </citation>
    <scope>NUCLEOTIDE SEQUENCE</scope>
    <source>
        <strain evidence="8">CK1249</strain>
    </source>
</reference>
<name>A0A9P6J1U5_MORAP</name>
<evidence type="ECO:0000313" key="9">
    <source>
        <dbReference type="Proteomes" id="UP000738359"/>
    </source>
</evidence>
<dbReference type="OrthoDB" id="10254310at2759"/>
<feature type="region of interest" description="Disordered" evidence="6">
    <location>
        <begin position="782"/>
        <end position="802"/>
    </location>
</feature>
<evidence type="ECO:0000256" key="5">
    <source>
        <dbReference type="ARBA" id="ARBA00023136"/>
    </source>
</evidence>
<evidence type="ECO:0000256" key="3">
    <source>
        <dbReference type="ARBA" id="ARBA00022448"/>
    </source>
</evidence>
<feature type="compositionally biased region" description="Low complexity" evidence="6">
    <location>
        <begin position="782"/>
        <end position="791"/>
    </location>
</feature>
<dbReference type="PANTHER" id="PTHR11134">
    <property type="entry name" value="ADAPTOR COMPLEX SUBUNIT BETA FAMILY MEMBER"/>
    <property type="match status" value="1"/>
</dbReference>
<evidence type="ECO:0000259" key="7">
    <source>
        <dbReference type="Pfam" id="PF01602"/>
    </source>
</evidence>
<evidence type="ECO:0000256" key="2">
    <source>
        <dbReference type="ARBA" id="ARBA00006613"/>
    </source>
</evidence>
<comment type="similarity">
    <text evidence="2">Belongs to the adaptor complexes large subunit family.</text>
</comment>
<sequence length="872" mass="97044">MDVAELADAFKGQGAQAGVNHTQLVQRVQELMGQGTDVSSLFATIISSASTRDITVKKAAYSFLAKYGHANEELCFLGINTLHQDCTDLDPIVRSIAIRTLCSLGQRSVLRFMLQPLNTGFQDKNAHVRKTAAMACISLYELDPMFVLESEIADKLYGLIRDRDTQVIVSAIVALERILVDEGGIVINQALAAHLIQRYKDWTPAQLQIVLGVLCRYKPQTEDEIYEIMNSVDDGLQHPSLGIQMATLRLFIWLCQDLSEIQDDVQTTIEETLIRHLDSSDPDLAYASLKHLALLVEITGKLRHSNSPQHIQPLHCRLGDAVVIKMEKVKLCATIALSADEPARGSILDHLSQVASMKDALQLKKSSRTKWFKDWMATNVDVACCAIDSIGMIGSQHLRHSDLNPHSKNRPATAKNTTATCLDRLFQLLALFSDMGLLSEERSASKDRGSGQGSGSSETWIHNSLSELELEDDKLARLLTTILLAIEDCWQTKWDIKRRSDDPSGVLDAFQIKALGLLLLRHLDQEELDRLAKKKKPLRFQYDHDNGSASSNLDSSFQHTPPDHQTGAVSRLARAGGIRILLLEESCQQLALRKQLQSIDSDPLPLITNSPPVAGVNKEKRLSAIKSALEKRSQYAHLLQQQVQDLVQFIDRYSKMTAPAATISDATFLRIRAEQIAVLNLACHLVALSLEHKDSYSSENDTLLDQRLDILAQAVDQLIPSEPEQPSGYNTGHDLLSLEMEQPSQETTAREPARPTDYHVSTDVADRARMIETLFLIPLLSSNPPDSDPSSVHSQRPMRRGNRLSVPHFQSEQYKQIVKQKLVNLFGVSRTSGLGSKDRADHTDRGMESNLVQQADRDWTFQIGFNTLAVAH</sequence>
<keyword evidence="4" id="KW-0653">Protein transport</keyword>
<comment type="caution">
    <text evidence="8">The sequence shown here is derived from an EMBL/GenBank/DDBJ whole genome shotgun (WGS) entry which is preliminary data.</text>
</comment>
<protein>
    <submittedName>
        <fullName evidence="8">AP-4 complex subunit beta-1</fullName>
    </submittedName>
</protein>
<dbReference type="GO" id="GO:0030117">
    <property type="term" value="C:membrane coat"/>
    <property type="evidence" value="ECO:0007669"/>
    <property type="project" value="InterPro"/>
</dbReference>
<dbReference type="GO" id="GO:0016192">
    <property type="term" value="P:vesicle-mediated transport"/>
    <property type="evidence" value="ECO:0007669"/>
    <property type="project" value="InterPro"/>
</dbReference>
<dbReference type="InterPro" id="IPR016024">
    <property type="entry name" value="ARM-type_fold"/>
</dbReference>
<evidence type="ECO:0000256" key="4">
    <source>
        <dbReference type="ARBA" id="ARBA00022927"/>
    </source>
</evidence>
<dbReference type="Gene3D" id="1.25.10.10">
    <property type="entry name" value="Leucine-rich Repeat Variant"/>
    <property type="match status" value="1"/>
</dbReference>
<keyword evidence="9" id="KW-1185">Reference proteome</keyword>
<proteinExistence type="inferred from homology"/>
<evidence type="ECO:0000313" key="8">
    <source>
        <dbReference type="EMBL" id="KAF9958489.1"/>
    </source>
</evidence>
<dbReference type="Proteomes" id="UP000738359">
    <property type="component" value="Unassembled WGS sequence"/>
</dbReference>
<organism evidence="8 9">
    <name type="scientific">Mortierella alpina</name>
    <name type="common">Oleaginous fungus</name>
    <name type="synonym">Mortierella renispora</name>
    <dbReference type="NCBI Taxonomy" id="64518"/>
    <lineage>
        <taxon>Eukaryota</taxon>
        <taxon>Fungi</taxon>
        <taxon>Fungi incertae sedis</taxon>
        <taxon>Mucoromycota</taxon>
        <taxon>Mortierellomycotina</taxon>
        <taxon>Mortierellomycetes</taxon>
        <taxon>Mortierellales</taxon>
        <taxon>Mortierellaceae</taxon>
        <taxon>Mortierella</taxon>
    </lineage>
</organism>
<accession>A0A9P6J1U5</accession>
<keyword evidence="5" id="KW-0472">Membrane</keyword>
<feature type="domain" description="Clathrin/coatomer adaptor adaptin-like N-terminal" evidence="7">
    <location>
        <begin position="21"/>
        <end position="305"/>
    </location>
</feature>
<dbReference type="Pfam" id="PF01602">
    <property type="entry name" value="Adaptin_N"/>
    <property type="match status" value="1"/>
</dbReference>
<dbReference type="InterPro" id="IPR002553">
    <property type="entry name" value="Clathrin/coatomer_adapt-like_N"/>
</dbReference>
<dbReference type="GO" id="GO:0012505">
    <property type="term" value="C:endomembrane system"/>
    <property type="evidence" value="ECO:0007669"/>
    <property type="project" value="UniProtKB-SubCell"/>
</dbReference>